<dbReference type="Proteomes" id="UP000623461">
    <property type="component" value="Unassembled WGS sequence"/>
</dbReference>
<sequence length="274" mass="29780">MTDRTYRLGVRAARGVFAGLGLRLDVRGAEHLPTHGGAVLAGNHVGFLDFLFVGLVGRERGRFVRFLAKQGVFHPPVVGPAMRAMGHVPVDRAHGEVALRQAVARASAGEVVGVFPEATISHSWELRPFRPGAAAVAAWCDVPLVPVAVWGSQRILTVGGRFSLRRGTAVTILVGEPLRPGPDADPYAVTEQLRARLETLLDEAIETHPDRPRDDADRWWLPASRGGTAPGREEGLRLDEEGMRKADLAAEARISRSRKRSRARRPSLADRSAQ</sequence>
<organism evidence="5 6">
    <name type="scientific">Terrabacter tumescens</name>
    <dbReference type="NCBI Taxonomy" id="60443"/>
    <lineage>
        <taxon>Bacteria</taxon>
        <taxon>Bacillati</taxon>
        <taxon>Actinomycetota</taxon>
        <taxon>Actinomycetes</taxon>
        <taxon>Micrococcales</taxon>
        <taxon>Intrasporangiaceae</taxon>
        <taxon>Terrabacter</taxon>
    </lineage>
</organism>
<evidence type="ECO:0000313" key="5">
    <source>
        <dbReference type="EMBL" id="GGM94736.1"/>
    </source>
</evidence>
<protein>
    <submittedName>
        <fullName evidence="5">1-acyl-sn-glycerol-3-phosphate acyltransferase</fullName>
    </submittedName>
</protein>
<keyword evidence="6" id="KW-1185">Reference proteome</keyword>
<accession>A0ABQ2HXP4</accession>
<dbReference type="InterPro" id="IPR002123">
    <property type="entry name" value="Plipid/glycerol_acylTrfase"/>
</dbReference>
<proteinExistence type="predicted"/>
<evidence type="ECO:0000256" key="1">
    <source>
        <dbReference type="ARBA" id="ARBA00022679"/>
    </source>
</evidence>
<evidence type="ECO:0000256" key="3">
    <source>
        <dbReference type="SAM" id="MobiDB-lite"/>
    </source>
</evidence>
<dbReference type="EMBL" id="BMNZ01000004">
    <property type="protein sequence ID" value="GGM94736.1"/>
    <property type="molecule type" value="Genomic_DNA"/>
</dbReference>
<dbReference type="SMART" id="SM00563">
    <property type="entry name" value="PlsC"/>
    <property type="match status" value="1"/>
</dbReference>
<name>A0ABQ2HXP4_9MICO</name>
<comment type="caution">
    <text evidence="5">The sequence shown here is derived from an EMBL/GenBank/DDBJ whole genome shotgun (WGS) entry which is preliminary data.</text>
</comment>
<dbReference type="PANTHER" id="PTHR10434">
    <property type="entry name" value="1-ACYL-SN-GLYCEROL-3-PHOSPHATE ACYLTRANSFERASE"/>
    <property type="match status" value="1"/>
</dbReference>
<feature type="region of interest" description="Disordered" evidence="3">
    <location>
        <begin position="205"/>
        <end position="274"/>
    </location>
</feature>
<evidence type="ECO:0000313" key="6">
    <source>
        <dbReference type="Proteomes" id="UP000623461"/>
    </source>
</evidence>
<gene>
    <name evidence="5" type="ORF">GCM10009721_21230</name>
</gene>
<feature type="compositionally biased region" description="Basic residues" evidence="3">
    <location>
        <begin position="255"/>
        <end position="265"/>
    </location>
</feature>
<dbReference type="Pfam" id="PF01553">
    <property type="entry name" value="Acyltransferase"/>
    <property type="match status" value="1"/>
</dbReference>
<feature type="domain" description="Phospholipid/glycerol acyltransferase" evidence="4">
    <location>
        <begin position="38"/>
        <end position="152"/>
    </location>
</feature>
<dbReference type="PANTHER" id="PTHR10434:SF55">
    <property type="entry name" value="POSSIBLE ACYLTRANSFERASE"/>
    <property type="match status" value="1"/>
</dbReference>
<evidence type="ECO:0000259" key="4">
    <source>
        <dbReference type="SMART" id="SM00563"/>
    </source>
</evidence>
<dbReference type="GO" id="GO:0016746">
    <property type="term" value="F:acyltransferase activity"/>
    <property type="evidence" value="ECO:0007669"/>
    <property type="project" value="UniProtKB-KW"/>
</dbReference>
<dbReference type="SUPFAM" id="SSF69593">
    <property type="entry name" value="Glycerol-3-phosphate (1)-acyltransferase"/>
    <property type="match status" value="1"/>
</dbReference>
<evidence type="ECO:0000256" key="2">
    <source>
        <dbReference type="ARBA" id="ARBA00023315"/>
    </source>
</evidence>
<keyword evidence="1" id="KW-0808">Transferase</keyword>
<dbReference type="CDD" id="cd07989">
    <property type="entry name" value="LPLAT_AGPAT-like"/>
    <property type="match status" value="1"/>
</dbReference>
<dbReference type="RefSeq" id="WP_081920378.1">
    <property type="nucleotide sequence ID" value="NZ_BMNZ01000004.1"/>
</dbReference>
<feature type="compositionally biased region" description="Basic and acidic residues" evidence="3">
    <location>
        <begin position="205"/>
        <end position="218"/>
    </location>
</feature>
<keyword evidence="2 5" id="KW-0012">Acyltransferase</keyword>
<reference evidence="6" key="1">
    <citation type="journal article" date="2019" name="Int. J. Syst. Evol. Microbiol.">
        <title>The Global Catalogue of Microorganisms (GCM) 10K type strain sequencing project: providing services to taxonomists for standard genome sequencing and annotation.</title>
        <authorList>
            <consortium name="The Broad Institute Genomics Platform"/>
            <consortium name="The Broad Institute Genome Sequencing Center for Infectious Disease"/>
            <person name="Wu L."/>
            <person name="Ma J."/>
        </authorList>
    </citation>
    <scope>NUCLEOTIDE SEQUENCE [LARGE SCALE GENOMIC DNA]</scope>
    <source>
        <strain evidence="6">JCM 1365</strain>
    </source>
</reference>
<feature type="compositionally biased region" description="Basic and acidic residues" evidence="3">
    <location>
        <begin position="231"/>
        <end position="254"/>
    </location>
</feature>